<proteinExistence type="predicted"/>
<keyword evidence="2" id="KW-1185">Reference proteome</keyword>
<reference evidence="1" key="1">
    <citation type="submission" date="2021-05" db="EMBL/GenBank/DDBJ databases">
        <authorList>
            <person name="Pan Q."/>
            <person name="Jouanno E."/>
            <person name="Zahm M."/>
            <person name="Klopp C."/>
            <person name="Cabau C."/>
            <person name="Louis A."/>
            <person name="Berthelot C."/>
            <person name="Parey E."/>
            <person name="Roest Crollius H."/>
            <person name="Montfort J."/>
            <person name="Robinson-Rechavi M."/>
            <person name="Bouchez O."/>
            <person name="Lampietro C."/>
            <person name="Lopez Roques C."/>
            <person name="Donnadieu C."/>
            <person name="Postlethwait J."/>
            <person name="Bobe J."/>
            <person name="Dillon D."/>
            <person name="Chandos A."/>
            <person name="von Hippel F."/>
            <person name="Guiguen Y."/>
        </authorList>
    </citation>
    <scope>NUCLEOTIDE SEQUENCE</scope>
    <source>
        <strain evidence="1">YG-Jan2019</strain>
    </source>
</reference>
<name>A0ACC2FYU1_DALPE</name>
<organism evidence="1 2">
    <name type="scientific">Dallia pectoralis</name>
    <name type="common">Alaska blackfish</name>
    <dbReference type="NCBI Taxonomy" id="75939"/>
    <lineage>
        <taxon>Eukaryota</taxon>
        <taxon>Metazoa</taxon>
        <taxon>Chordata</taxon>
        <taxon>Craniata</taxon>
        <taxon>Vertebrata</taxon>
        <taxon>Euteleostomi</taxon>
        <taxon>Actinopterygii</taxon>
        <taxon>Neopterygii</taxon>
        <taxon>Teleostei</taxon>
        <taxon>Protacanthopterygii</taxon>
        <taxon>Esociformes</taxon>
        <taxon>Umbridae</taxon>
        <taxon>Dallia</taxon>
    </lineage>
</organism>
<protein>
    <submittedName>
        <fullName evidence="1">Uncharacterized protein</fullName>
    </submittedName>
</protein>
<gene>
    <name evidence="1" type="ORF">DPEC_G00238430</name>
</gene>
<dbReference type="Proteomes" id="UP001157502">
    <property type="component" value="Chromosome 20"/>
</dbReference>
<evidence type="ECO:0000313" key="2">
    <source>
        <dbReference type="Proteomes" id="UP001157502"/>
    </source>
</evidence>
<comment type="caution">
    <text evidence="1">The sequence shown here is derived from an EMBL/GenBank/DDBJ whole genome shotgun (WGS) entry which is preliminary data.</text>
</comment>
<evidence type="ECO:0000313" key="1">
    <source>
        <dbReference type="EMBL" id="KAJ7996569.1"/>
    </source>
</evidence>
<dbReference type="EMBL" id="CM055747">
    <property type="protein sequence ID" value="KAJ7996569.1"/>
    <property type="molecule type" value="Genomic_DNA"/>
</dbReference>
<sequence length="378" mass="40282">MTQINGVPQLNPALAQLGQSQLNPALSVTPQRFYNPCTTLPLRNPAPVPGLNGVALPGMDPAFVRRGNSRSSTPQSTGQALLDGVDSPLFQSRCSSPLNLLQLEELPGSRPEVASSGPRQTPPPPGSTSQVVGQGSVNRCGMKEDAKEDYNAEPDEQDAMSTSSDFLDLLLQEDACSGSGSAASGSGSSGSGSNGCSTLGSGTRSSNTSKYFGSVDSSENDHTHKQTAGGAEEAELLKYVHQDPIWLLLANTDDKVMMTYQMPTRDREAVLRADRMILRAVQKQQPRFTEDQKRELIQVHPWMGTGRLPQAIHSPICTGCGSLPGTSASQAFEVDLQDMDMTEVLQIQYEGGSHKNVDMATDTCNTSIAVTQGPQTET</sequence>
<accession>A0ACC2FYU1</accession>